<dbReference type="eggNOG" id="ENOG5032BAF">
    <property type="taxonomic scope" value="Bacteria"/>
</dbReference>
<dbReference type="EMBL" id="CP001843">
    <property type="protein sequence ID" value="AEF84859.1"/>
    <property type="molecule type" value="Genomic_DNA"/>
</dbReference>
<sequence>MKKYVFRGITVLALACGLILSACSNPTGGGGNNSWVLPSPIPQVGNGILTINDIPGGIETFAVYISSDEITSADYTSLLTSYVALGAVTETSSDSVAIPLYTSDGTTTFSGNGTYSILVISSTGSSLVRAVNNKTFANGSVTISWADLQDLSSQNSTNGTLTINDVPTGTGTFAVYITTSEISSSNYTSILTSYVALGAVTGSNSGSVTIPLYTTSGGTSAFSNSGTYSILVISSTGSSLVRAVNNRTFANGSATISWANLQDLSSQNSTNGTLTINDVPTGTGTFAVYITTSEISSSNYTSILTSYVALGAVTGSNSGSVTIPLYTTSGGTSAFSSSGTYSILVISSTGSSLVRAVNNRTFANGSATISWADLQNLSNLGGEGGILTINDVPSGTGTFAVYITVDEITSATTSIPTSYVAIGAVTGSSGSVALPLYTITGGTAFNGTGYYSILVFGSTGSGLIQGVNDIEFTNGGAEISWNDLQNVSSIPGTNAIPLKDNVWYDNTITDGASHEYQFYAQQGKSYLVSWNDGSYGNGTKTGDIKVSASWKGGTSIFSSESYGGFNYPKLIEAEKSGYIKIKVEKRDYYNPGTYGLIYWESQGVLTVQIGFKGPNDITVSGDLKLDISDNNSITLSVGDASAYSGFKWIIDGAELSGQTSSSITLSASVYNTPGVYHLTAVAYQGVVPYSREISFAVVP</sequence>
<proteinExistence type="predicted"/>
<keyword evidence="3" id="KW-1185">Reference proteome</keyword>
<protein>
    <submittedName>
        <fullName evidence="2">Putative lipoprotein</fullName>
    </submittedName>
</protein>
<dbReference type="HOGENOM" id="CLU_394284_0_0_12"/>
<dbReference type="PROSITE" id="PS51257">
    <property type="entry name" value="PROKAR_LIPOPROTEIN"/>
    <property type="match status" value="1"/>
</dbReference>
<keyword evidence="2" id="KW-0449">Lipoprotein</keyword>
<feature type="chain" id="PRO_5003335203" evidence="1">
    <location>
        <begin position="25"/>
        <end position="699"/>
    </location>
</feature>
<dbReference type="AlphaFoldDB" id="F5YHC9"/>
<name>F5YHC9_TREPZ</name>
<accession>F5YHC9</accession>
<feature type="signal peptide" evidence="1">
    <location>
        <begin position="1"/>
        <end position="24"/>
    </location>
</feature>
<gene>
    <name evidence="2" type="ordered locus">TREPR_1072</name>
</gene>
<dbReference type="Proteomes" id="UP000009223">
    <property type="component" value="Chromosome"/>
</dbReference>
<reference evidence="2 3" key="2">
    <citation type="journal article" date="2011" name="ISME J.">
        <title>RNA-seq reveals cooperative metabolic interactions between two termite-gut spirochete species in co-culture.</title>
        <authorList>
            <person name="Rosenthal A.Z."/>
            <person name="Matson E.G."/>
            <person name="Eldar A."/>
            <person name="Leadbetter J.R."/>
        </authorList>
    </citation>
    <scope>NUCLEOTIDE SEQUENCE [LARGE SCALE GENOMIC DNA]</scope>
    <source>
        <strain evidence="3">ATCC BAA-887 / DSM 12427 / ZAS-2</strain>
    </source>
</reference>
<organism evidence="2 3">
    <name type="scientific">Treponema primitia (strain ATCC BAA-887 / DSM 12427 / ZAS-2)</name>
    <dbReference type="NCBI Taxonomy" id="545694"/>
    <lineage>
        <taxon>Bacteria</taxon>
        <taxon>Pseudomonadati</taxon>
        <taxon>Spirochaetota</taxon>
        <taxon>Spirochaetia</taxon>
        <taxon>Spirochaetales</taxon>
        <taxon>Treponemataceae</taxon>
        <taxon>Treponema</taxon>
    </lineage>
</organism>
<evidence type="ECO:0000256" key="1">
    <source>
        <dbReference type="SAM" id="SignalP"/>
    </source>
</evidence>
<dbReference type="RefSeq" id="WP_015708996.1">
    <property type="nucleotide sequence ID" value="NC_015578.1"/>
</dbReference>
<evidence type="ECO:0000313" key="3">
    <source>
        <dbReference type="Proteomes" id="UP000009223"/>
    </source>
</evidence>
<dbReference type="KEGG" id="tpi:TREPR_1072"/>
<reference evidence="3" key="1">
    <citation type="submission" date="2009-12" db="EMBL/GenBank/DDBJ databases">
        <title>Complete sequence of Treponema primitia strain ZAS-2.</title>
        <authorList>
            <person name="Tetu S.G."/>
            <person name="Matson E."/>
            <person name="Ren Q."/>
            <person name="Seshadri R."/>
            <person name="Elbourne L."/>
            <person name="Hassan K.A."/>
            <person name="Durkin A."/>
            <person name="Radune D."/>
            <person name="Mohamoud Y."/>
            <person name="Shay R."/>
            <person name="Jin S."/>
            <person name="Zhang X."/>
            <person name="Lucey K."/>
            <person name="Ballor N.R."/>
            <person name="Ottesen E."/>
            <person name="Rosenthal R."/>
            <person name="Allen A."/>
            <person name="Leadbetter J.R."/>
            <person name="Paulsen I.T."/>
        </authorList>
    </citation>
    <scope>NUCLEOTIDE SEQUENCE [LARGE SCALE GENOMIC DNA]</scope>
    <source>
        <strain evidence="3">ATCC BAA-887 / DSM 12427 / ZAS-2</strain>
    </source>
</reference>
<evidence type="ECO:0000313" key="2">
    <source>
        <dbReference type="EMBL" id="AEF84859.1"/>
    </source>
</evidence>
<dbReference type="STRING" id="545694.TREPR_1072"/>
<keyword evidence="1" id="KW-0732">Signal</keyword>